<name>A0ABT5ZV23_9ACTN</name>
<proteinExistence type="predicted"/>
<dbReference type="PROSITE" id="PS50801">
    <property type="entry name" value="STAS"/>
    <property type="match status" value="1"/>
</dbReference>
<comment type="caution">
    <text evidence="2">The sequence shown here is derived from an EMBL/GenBank/DDBJ whole genome shotgun (WGS) entry which is preliminary data.</text>
</comment>
<dbReference type="Proteomes" id="UP001216579">
    <property type="component" value="Unassembled WGS sequence"/>
</dbReference>
<evidence type="ECO:0000313" key="3">
    <source>
        <dbReference type="Proteomes" id="UP001216579"/>
    </source>
</evidence>
<feature type="domain" description="STAS" evidence="1">
    <location>
        <begin position="30"/>
        <end position="113"/>
    </location>
</feature>
<protein>
    <submittedName>
        <fullName evidence="2">STAS domain-containing protein</fullName>
    </submittedName>
</protein>
<dbReference type="RefSeq" id="WP_269854632.1">
    <property type="nucleotide sequence ID" value="NZ_JARJBC010000028.1"/>
</dbReference>
<dbReference type="InterPro" id="IPR058548">
    <property type="entry name" value="MlaB-like_STAS"/>
</dbReference>
<dbReference type="EMBL" id="JARJBC010000028">
    <property type="protein sequence ID" value="MDF3293675.1"/>
    <property type="molecule type" value="Genomic_DNA"/>
</dbReference>
<dbReference type="SUPFAM" id="SSF52091">
    <property type="entry name" value="SpoIIaa-like"/>
    <property type="match status" value="1"/>
</dbReference>
<dbReference type="InterPro" id="IPR036513">
    <property type="entry name" value="STAS_dom_sf"/>
</dbReference>
<evidence type="ECO:0000259" key="1">
    <source>
        <dbReference type="PROSITE" id="PS50801"/>
    </source>
</evidence>
<gene>
    <name evidence="2" type="ORF">P3G67_31555</name>
</gene>
<dbReference type="Pfam" id="PF13466">
    <property type="entry name" value="STAS_2"/>
    <property type="match status" value="1"/>
</dbReference>
<evidence type="ECO:0000313" key="2">
    <source>
        <dbReference type="EMBL" id="MDF3293675.1"/>
    </source>
</evidence>
<dbReference type="Gene3D" id="3.30.750.24">
    <property type="entry name" value="STAS domain"/>
    <property type="match status" value="1"/>
</dbReference>
<dbReference type="CDD" id="cd07043">
    <property type="entry name" value="STAS_anti-anti-sigma_factors"/>
    <property type="match status" value="1"/>
</dbReference>
<reference evidence="2 3" key="1">
    <citation type="submission" date="2023-03" db="EMBL/GenBank/DDBJ databases">
        <title>Draft genome sequence of Streptomyces sp. RB6PN23 isolated from peat swamp forest in Thailand.</title>
        <authorList>
            <person name="Klaysubun C."/>
            <person name="Duangmal K."/>
        </authorList>
    </citation>
    <scope>NUCLEOTIDE SEQUENCE [LARGE SCALE GENOMIC DNA]</scope>
    <source>
        <strain evidence="2 3">RB6PN23</strain>
    </source>
</reference>
<accession>A0ABT5ZV23</accession>
<sequence>MGSELWTGSSERFRLSSVTACGRTTVAAIGEVDLDSSPQLSAALDVAVSDGADRVDVDFSRVTFCDCAGLNALLAARCRCWGAGVVFGVFGPVSPVVLRLFRVTEVIETLPVR</sequence>
<organism evidence="2 3">
    <name type="scientific">Streptomyces silvisoli</name>
    <dbReference type="NCBI Taxonomy" id="3034235"/>
    <lineage>
        <taxon>Bacteria</taxon>
        <taxon>Bacillati</taxon>
        <taxon>Actinomycetota</taxon>
        <taxon>Actinomycetes</taxon>
        <taxon>Kitasatosporales</taxon>
        <taxon>Streptomycetaceae</taxon>
        <taxon>Streptomyces</taxon>
    </lineage>
</organism>
<dbReference type="PANTHER" id="PTHR33495:SF2">
    <property type="entry name" value="ANTI-SIGMA FACTOR ANTAGONIST TM_1081-RELATED"/>
    <property type="match status" value="1"/>
</dbReference>
<keyword evidence="3" id="KW-1185">Reference proteome</keyword>
<dbReference type="PANTHER" id="PTHR33495">
    <property type="entry name" value="ANTI-SIGMA FACTOR ANTAGONIST TM_1081-RELATED-RELATED"/>
    <property type="match status" value="1"/>
</dbReference>
<dbReference type="InterPro" id="IPR002645">
    <property type="entry name" value="STAS_dom"/>
</dbReference>